<accession>A0ABN1VI64</accession>
<comment type="caution">
    <text evidence="1">The sequence shown here is derived from an EMBL/GenBank/DDBJ whole genome shotgun (WGS) entry which is preliminary data.</text>
</comment>
<evidence type="ECO:0000313" key="2">
    <source>
        <dbReference type="Proteomes" id="UP001500943"/>
    </source>
</evidence>
<dbReference type="EMBL" id="BAAAKW010000017">
    <property type="protein sequence ID" value="GAA1212429.1"/>
    <property type="molecule type" value="Genomic_DNA"/>
</dbReference>
<gene>
    <name evidence="1" type="ORF">GCM10009655_09610</name>
</gene>
<name>A0ABN1VI64_9MICO</name>
<protein>
    <submittedName>
        <fullName evidence="1">Uncharacterized protein</fullName>
    </submittedName>
</protein>
<sequence>MANGVEVADFEPLELRISRDKVLVALGIEIYCCERASTSGGIYIARAALADILPRWAHGGQASSLTTLQRTSAVSTVNTSKIGYRMRKRLDSSSSHSLIFNPMTGESFG</sequence>
<dbReference type="Proteomes" id="UP001500943">
    <property type="component" value="Unassembled WGS sequence"/>
</dbReference>
<proteinExistence type="predicted"/>
<evidence type="ECO:0000313" key="1">
    <source>
        <dbReference type="EMBL" id="GAA1212429.1"/>
    </source>
</evidence>
<organism evidence="1 2">
    <name type="scientific">Rhodoglobus aureus</name>
    <dbReference type="NCBI Taxonomy" id="191497"/>
    <lineage>
        <taxon>Bacteria</taxon>
        <taxon>Bacillati</taxon>
        <taxon>Actinomycetota</taxon>
        <taxon>Actinomycetes</taxon>
        <taxon>Micrococcales</taxon>
        <taxon>Microbacteriaceae</taxon>
        <taxon>Rhodoglobus</taxon>
    </lineage>
</organism>
<reference evidence="1 2" key="1">
    <citation type="journal article" date="2019" name="Int. J. Syst. Evol. Microbiol.">
        <title>The Global Catalogue of Microorganisms (GCM) 10K type strain sequencing project: providing services to taxonomists for standard genome sequencing and annotation.</title>
        <authorList>
            <consortium name="The Broad Institute Genomics Platform"/>
            <consortium name="The Broad Institute Genome Sequencing Center for Infectious Disease"/>
            <person name="Wu L."/>
            <person name="Ma J."/>
        </authorList>
    </citation>
    <scope>NUCLEOTIDE SEQUENCE [LARGE SCALE GENOMIC DNA]</scope>
    <source>
        <strain evidence="1 2">JCM 12762</strain>
    </source>
</reference>
<keyword evidence="2" id="KW-1185">Reference proteome</keyword>